<comment type="caution">
    <text evidence="3">The sequence shown here is derived from an EMBL/GenBank/DDBJ whole genome shotgun (WGS) entry which is preliminary data.</text>
</comment>
<evidence type="ECO:0000313" key="3">
    <source>
        <dbReference type="EMBL" id="RXK48416.1"/>
    </source>
</evidence>
<keyword evidence="4" id="KW-1185">Reference proteome</keyword>
<feature type="compositionally biased region" description="Basic and acidic residues" evidence="1">
    <location>
        <begin position="60"/>
        <end position="99"/>
    </location>
</feature>
<dbReference type="InterPro" id="IPR058456">
    <property type="entry name" value="DUF8143"/>
</dbReference>
<evidence type="ECO:0000256" key="2">
    <source>
        <dbReference type="SAM" id="Phobius"/>
    </source>
</evidence>
<feature type="transmembrane region" description="Helical" evidence="2">
    <location>
        <begin position="23"/>
        <end position="51"/>
    </location>
</feature>
<dbReference type="AlphaFoldDB" id="A0A498KYZ9"/>
<keyword evidence="2" id="KW-1133">Transmembrane helix</keyword>
<sequence>MYQLRLHRTVQVRRRLEQHRRRVPGLMVVSGFFVVFLLLAIGAPVLLWLLIESETDDPDVMDRQRAEASARADSRTAAENRAEDRRESVGRVNGGRREP</sequence>
<dbReference type="Pfam" id="PF26467">
    <property type="entry name" value="DUF8143"/>
    <property type="match status" value="1"/>
</dbReference>
<dbReference type="Proteomes" id="UP000289691">
    <property type="component" value="Unassembled WGS sequence"/>
</dbReference>
<feature type="region of interest" description="Disordered" evidence="1">
    <location>
        <begin position="59"/>
        <end position="99"/>
    </location>
</feature>
<proteinExistence type="predicted"/>
<dbReference type="EMBL" id="RDFA01000004">
    <property type="protein sequence ID" value="RXK48416.1"/>
    <property type="molecule type" value="Genomic_DNA"/>
</dbReference>
<reference evidence="3 4" key="1">
    <citation type="submission" date="2019-01" db="EMBL/GenBank/DDBJ databases">
        <title>Halorientalis sp. F13-25 a new haloarchaeum isolated from hypersaline water.</title>
        <authorList>
            <person name="Ana D.-V."/>
            <person name="Cristina S.-P."/>
            <person name="Antonio V."/>
        </authorList>
    </citation>
    <scope>NUCLEOTIDE SEQUENCE [LARGE SCALE GENOMIC DNA]</scope>
    <source>
        <strain evidence="3 4">F13-25</strain>
    </source>
</reference>
<gene>
    <name evidence="3" type="ORF">EAF64_12105</name>
</gene>
<protein>
    <submittedName>
        <fullName evidence="3">Uncharacterized protein</fullName>
    </submittedName>
</protein>
<accession>A0A498KYZ9</accession>
<organism evidence="3 4">
    <name type="scientific">Halorientalis pallida</name>
    <dbReference type="NCBI Taxonomy" id="2479928"/>
    <lineage>
        <taxon>Archaea</taxon>
        <taxon>Methanobacteriati</taxon>
        <taxon>Methanobacteriota</taxon>
        <taxon>Stenosarchaea group</taxon>
        <taxon>Halobacteria</taxon>
        <taxon>Halobacteriales</taxon>
        <taxon>Haloarculaceae</taxon>
        <taxon>Halorientalis</taxon>
    </lineage>
</organism>
<keyword evidence="2" id="KW-0472">Membrane</keyword>
<evidence type="ECO:0000256" key="1">
    <source>
        <dbReference type="SAM" id="MobiDB-lite"/>
    </source>
</evidence>
<evidence type="ECO:0000313" key="4">
    <source>
        <dbReference type="Proteomes" id="UP000289691"/>
    </source>
</evidence>
<keyword evidence="2" id="KW-0812">Transmembrane</keyword>
<name>A0A498KYZ9_9EURY</name>